<organism evidence="2 3">
    <name type="scientific">Elsinoe australis</name>
    <dbReference type="NCBI Taxonomy" id="40998"/>
    <lineage>
        <taxon>Eukaryota</taxon>
        <taxon>Fungi</taxon>
        <taxon>Dikarya</taxon>
        <taxon>Ascomycota</taxon>
        <taxon>Pezizomycotina</taxon>
        <taxon>Dothideomycetes</taxon>
        <taxon>Dothideomycetidae</taxon>
        <taxon>Myriangiales</taxon>
        <taxon>Elsinoaceae</taxon>
        <taxon>Elsinoe</taxon>
    </lineage>
</organism>
<gene>
    <name evidence="2" type="ORF">C1H76_7036</name>
</gene>
<accession>A0A4U7AVF8</accession>
<feature type="compositionally biased region" description="Basic and acidic residues" evidence="1">
    <location>
        <begin position="287"/>
        <end position="323"/>
    </location>
</feature>
<evidence type="ECO:0000313" key="3">
    <source>
        <dbReference type="Proteomes" id="UP000308133"/>
    </source>
</evidence>
<name>A0A4U7AVF8_9PEZI</name>
<protein>
    <submittedName>
        <fullName evidence="2">Uncharacterized protein</fullName>
    </submittedName>
</protein>
<sequence length="717" mass="80218">MVGTTIPSFLILRRLTIFLTWQVLMGLSFGAIIPKAPFHCLAEDHVGKRLYERTRPAWADGPARWIVKMPRNPAKIVGSWQEVAKIYAKNPIRGATFYNYFANLNSYAPWTRYRMLERVLKDSRSVPGVETMLRHAKIASLLGDPDHVWDPKYKPNQKPVDRPNLDRTKSKLKKPKGQRPAEKLPTLEEEFGEGPYEELPPEPFNEASSDMASLPPEEDMASSFDNSKGRLRLERMKDWYRNFKDWAMRRFRKATRVVKGQSMQYARMVSAEDLPGEPPQSEGSPNDEGKPIDPDERPPSEPEPKPPEPEGPKPDIPGHEAPEPKPPSPEVLKPPPPPGEPELPGMPKAVTSDITEGAAKLRAGASLLDAFPEMAGIEPAVQAQALFAAGAPADVIGLVDETATAAGLRAAILPISETASILLADLSILLNVIDMLNIPMTVIGILISILEIIDAIPYTMGTCDQDKQKCIISGQLHKHHVGEHRCHTHHHCIRTGDICGHRDNEPHETVCNWDQRLKYKAVTGHGGYKEVLDEIKGKGAHPLIPRRRRNWHDHFCKKQAKKRKSKCESLEQVEKSKCDGYHKRNKKACLNDAEAHHYKCKALVEEYIPKCAETRKILNAVEAQRPDPSNTVNLGPTATAAWLTSVPPRPTVVPPGDTTPVLPEVPSRPGKDWCHDEHHRLKKRLCKGLPSRHRRKECEYLVEGWEDRCKLAAGGKG</sequence>
<feature type="region of interest" description="Disordered" evidence="1">
    <location>
        <begin position="646"/>
        <end position="674"/>
    </location>
</feature>
<evidence type="ECO:0000313" key="2">
    <source>
        <dbReference type="EMBL" id="TKX20650.1"/>
    </source>
</evidence>
<dbReference type="InterPro" id="IPR052506">
    <property type="entry name" value="Bact_Fn-Binding"/>
</dbReference>
<feature type="region of interest" description="Disordered" evidence="1">
    <location>
        <begin position="270"/>
        <end position="349"/>
    </location>
</feature>
<proteinExistence type="predicted"/>
<feature type="compositionally biased region" description="Basic and acidic residues" evidence="1">
    <location>
        <begin position="148"/>
        <end position="169"/>
    </location>
</feature>
<comment type="caution">
    <text evidence="2">The sequence shown here is derived from an EMBL/GenBank/DDBJ whole genome shotgun (WGS) entry which is preliminary data.</text>
</comment>
<feature type="compositionally biased region" description="Pro residues" evidence="1">
    <location>
        <begin position="324"/>
        <end position="341"/>
    </location>
</feature>
<dbReference type="AlphaFoldDB" id="A0A4U7AVF8"/>
<reference evidence="2 3" key="1">
    <citation type="submission" date="2018-02" db="EMBL/GenBank/DDBJ databases">
        <title>Draft genome sequences of Elsinoe sp., causing black scab on jojoba.</title>
        <authorList>
            <person name="Stodart B."/>
            <person name="Jeffress S."/>
            <person name="Ash G."/>
            <person name="Arun Chinnappa K."/>
        </authorList>
    </citation>
    <scope>NUCLEOTIDE SEQUENCE [LARGE SCALE GENOMIC DNA]</scope>
    <source>
        <strain evidence="2 3">Hillstone_2</strain>
    </source>
</reference>
<evidence type="ECO:0000256" key="1">
    <source>
        <dbReference type="SAM" id="MobiDB-lite"/>
    </source>
</evidence>
<dbReference type="PANTHER" id="PTHR48234">
    <property type="entry name" value="GH09231P"/>
    <property type="match status" value="1"/>
</dbReference>
<feature type="compositionally biased region" description="Acidic residues" evidence="1">
    <location>
        <begin position="187"/>
        <end position="200"/>
    </location>
</feature>
<dbReference type="Proteomes" id="UP000308133">
    <property type="component" value="Unassembled WGS sequence"/>
</dbReference>
<feature type="region of interest" description="Disordered" evidence="1">
    <location>
        <begin position="148"/>
        <end position="226"/>
    </location>
</feature>
<dbReference type="PANTHER" id="PTHR48234:SF1">
    <property type="entry name" value="SEA DOMAIN-CONTAINING PROTEIN-RELATED"/>
    <property type="match status" value="1"/>
</dbReference>
<dbReference type="EMBL" id="PTQR01000086">
    <property type="protein sequence ID" value="TKX20650.1"/>
    <property type="molecule type" value="Genomic_DNA"/>
</dbReference>